<reference evidence="7" key="1">
    <citation type="journal article" date="2019" name="Int. J. Syst. Evol. Microbiol.">
        <title>The Global Catalogue of Microorganisms (GCM) 10K type strain sequencing project: providing services to taxonomists for standard genome sequencing and annotation.</title>
        <authorList>
            <consortium name="The Broad Institute Genomics Platform"/>
            <consortium name="The Broad Institute Genome Sequencing Center for Infectious Disease"/>
            <person name="Wu L."/>
            <person name="Ma J."/>
        </authorList>
    </citation>
    <scope>NUCLEOTIDE SEQUENCE [LARGE SCALE GENOMIC DNA]</scope>
    <source>
        <strain evidence="7">JCM 14718</strain>
    </source>
</reference>
<gene>
    <name evidence="6" type="ORF">GCM10009765_28650</name>
</gene>
<name>A0ABP4SU74_9ACTN</name>
<protein>
    <recommendedName>
        <fullName evidence="5">NlpC/P60 domain-containing protein</fullName>
    </recommendedName>
</protein>
<organism evidence="6 7">
    <name type="scientific">Fodinicola feengrottensis</name>
    <dbReference type="NCBI Taxonomy" id="435914"/>
    <lineage>
        <taxon>Bacteria</taxon>
        <taxon>Bacillati</taxon>
        <taxon>Actinomycetota</taxon>
        <taxon>Actinomycetes</taxon>
        <taxon>Mycobacteriales</taxon>
        <taxon>Fodinicola</taxon>
    </lineage>
</organism>
<feature type="domain" description="NlpC/P60" evidence="5">
    <location>
        <begin position="45"/>
        <end position="196"/>
    </location>
</feature>
<evidence type="ECO:0000256" key="3">
    <source>
        <dbReference type="ARBA" id="ARBA00022801"/>
    </source>
</evidence>
<keyword evidence="4" id="KW-0788">Thiol protease</keyword>
<keyword evidence="7" id="KW-1185">Reference proteome</keyword>
<sequence>MRRPRIFGAAILAVATVAFSVLLIGGTTTAASAMPACGVQEGGASAAAVNLVNNACTKIGVPYSWGGGHAGSGPGETYGICDPSNGAPNDCHVKGFDCSGFSRWAYWAATGSDLLGATAAGQYSILTNRGFPNIAPANVRAGDYLFYGSSAGNIHHVAIALGGGYIVEALESGTLIHVSTSYAGHGDLYASKRPLP</sequence>
<dbReference type="PANTHER" id="PTHR47359:SF3">
    <property type="entry name" value="NLP_P60 DOMAIN-CONTAINING PROTEIN-RELATED"/>
    <property type="match status" value="1"/>
</dbReference>
<dbReference type="InterPro" id="IPR000064">
    <property type="entry name" value="NLP_P60_dom"/>
</dbReference>
<comment type="caution">
    <text evidence="6">The sequence shown here is derived from an EMBL/GenBank/DDBJ whole genome shotgun (WGS) entry which is preliminary data.</text>
</comment>
<proteinExistence type="inferred from homology"/>
<dbReference type="Pfam" id="PF00877">
    <property type="entry name" value="NLPC_P60"/>
    <property type="match status" value="1"/>
</dbReference>
<dbReference type="PROSITE" id="PS51935">
    <property type="entry name" value="NLPC_P60"/>
    <property type="match status" value="1"/>
</dbReference>
<dbReference type="InterPro" id="IPR038765">
    <property type="entry name" value="Papain-like_cys_pep_sf"/>
</dbReference>
<dbReference type="RefSeq" id="WP_344310576.1">
    <property type="nucleotide sequence ID" value="NZ_BAAANY010000009.1"/>
</dbReference>
<evidence type="ECO:0000259" key="5">
    <source>
        <dbReference type="PROSITE" id="PS51935"/>
    </source>
</evidence>
<evidence type="ECO:0000256" key="4">
    <source>
        <dbReference type="ARBA" id="ARBA00022807"/>
    </source>
</evidence>
<dbReference type="Gene3D" id="3.90.1720.10">
    <property type="entry name" value="endopeptidase domain like (from Nostoc punctiforme)"/>
    <property type="match status" value="1"/>
</dbReference>
<accession>A0ABP4SU74</accession>
<comment type="similarity">
    <text evidence="1">Belongs to the peptidase C40 family.</text>
</comment>
<dbReference type="InterPro" id="IPR051794">
    <property type="entry name" value="PG_Endopeptidase_C40"/>
</dbReference>
<evidence type="ECO:0000256" key="2">
    <source>
        <dbReference type="ARBA" id="ARBA00022670"/>
    </source>
</evidence>
<dbReference type="PANTHER" id="PTHR47359">
    <property type="entry name" value="PEPTIDOGLYCAN DL-ENDOPEPTIDASE CWLO"/>
    <property type="match status" value="1"/>
</dbReference>
<evidence type="ECO:0000313" key="6">
    <source>
        <dbReference type="EMBL" id="GAA1677634.1"/>
    </source>
</evidence>
<evidence type="ECO:0000313" key="7">
    <source>
        <dbReference type="Proteomes" id="UP001500618"/>
    </source>
</evidence>
<dbReference type="SUPFAM" id="SSF54001">
    <property type="entry name" value="Cysteine proteinases"/>
    <property type="match status" value="1"/>
</dbReference>
<dbReference type="Proteomes" id="UP001500618">
    <property type="component" value="Unassembled WGS sequence"/>
</dbReference>
<keyword evidence="2" id="KW-0645">Protease</keyword>
<evidence type="ECO:0000256" key="1">
    <source>
        <dbReference type="ARBA" id="ARBA00007074"/>
    </source>
</evidence>
<dbReference type="EMBL" id="BAAANY010000009">
    <property type="protein sequence ID" value="GAA1677634.1"/>
    <property type="molecule type" value="Genomic_DNA"/>
</dbReference>
<keyword evidence="3" id="KW-0378">Hydrolase</keyword>